<evidence type="ECO:0000256" key="10">
    <source>
        <dbReference type="ARBA" id="ARBA00048540"/>
    </source>
</evidence>
<dbReference type="AlphaFoldDB" id="A0A6S6SZE2"/>
<reference evidence="11" key="1">
    <citation type="submission" date="2020-01" db="EMBL/GenBank/DDBJ databases">
        <authorList>
            <person name="Meier V. D."/>
            <person name="Meier V D."/>
        </authorList>
    </citation>
    <scope>NUCLEOTIDE SEQUENCE</scope>
    <source>
        <strain evidence="11">HLG_WM_MAG_06</strain>
    </source>
</reference>
<evidence type="ECO:0000313" key="11">
    <source>
        <dbReference type="EMBL" id="CAA6813870.1"/>
    </source>
</evidence>
<keyword evidence="6" id="KW-0479">Metal-binding</keyword>
<dbReference type="GO" id="GO:0046872">
    <property type="term" value="F:metal ion binding"/>
    <property type="evidence" value="ECO:0007669"/>
    <property type="project" value="UniProtKB-KW"/>
</dbReference>
<dbReference type="InterPro" id="IPR003374">
    <property type="entry name" value="ApbE-like_sf"/>
</dbReference>
<name>A0A6S6SZE2_9BACT</name>
<dbReference type="GO" id="GO:0016740">
    <property type="term" value="F:transferase activity"/>
    <property type="evidence" value="ECO:0007669"/>
    <property type="project" value="UniProtKB-KW"/>
</dbReference>
<evidence type="ECO:0000256" key="4">
    <source>
        <dbReference type="ARBA" id="ARBA00022630"/>
    </source>
</evidence>
<proteinExistence type="predicted"/>
<evidence type="ECO:0000256" key="5">
    <source>
        <dbReference type="ARBA" id="ARBA00022679"/>
    </source>
</evidence>
<dbReference type="SUPFAM" id="SSF143631">
    <property type="entry name" value="ApbE-like"/>
    <property type="match status" value="1"/>
</dbReference>
<comment type="catalytic activity">
    <reaction evidence="10">
        <text>L-threonyl-[protein] + FAD = FMN-L-threonyl-[protein] + AMP + H(+)</text>
        <dbReference type="Rhea" id="RHEA:36847"/>
        <dbReference type="Rhea" id="RHEA-COMP:11060"/>
        <dbReference type="Rhea" id="RHEA-COMP:11061"/>
        <dbReference type="ChEBI" id="CHEBI:15378"/>
        <dbReference type="ChEBI" id="CHEBI:30013"/>
        <dbReference type="ChEBI" id="CHEBI:57692"/>
        <dbReference type="ChEBI" id="CHEBI:74257"/>
        <dbReference type="ChEBI" id="CHEBI:456215"/>
        <dbReference type="EC" id="2.7.1.180"/>
    </reaction>
</comment>
<sequence>MTSPCEVHIYENDEQKARTLAQHILNMAKELEQKYNFYNPNAYLSALNQRKTNILDMQTKDLLTRAKLFYGKTDGIFDVTRGTLTQSRKLSSIEAIEEACKGLEPFIGVEHFKIKKNKLIFDNPHTLIDLGGFVKEFAVDQAVKLVKKEKVSSALINFGGDIYALGLKPNGKAFKVGIKNPLKPSEYLTGVEITNQGLTTSASYERNHSVEGKNYSHIISSSKLQDEVLSATVISSSVVESGVYSTALMIKPTLSTTLTKILIDKELKVLS</sequence>
<dbReference type="Pfam" id="PF02424">
    <property type="entry name" value="ApbE"/>
    <property type="match status" value="1"/>
</dbReference>
<evidence type="ECO:0000256" key="1">
    <source>
        <dbReference type="ARBA" id="ARBA00001946"/>
    </source>
</evidence>
<keyword evidence="11" id="KW-0449">Lipoprotein</keyword>
<dbReference type="EMBL" id="CACVAP010000074">
    <property type="protein sequence ID" value="CAA6813870.1"/>
    <property type="molecule type" value="Genomic_DNA"/>
</dbReference>
<keyword evidence="4" id="KW-0285">Flavoprotein</keyword>
<keyword evidence="5" id="KW-0808">Transferase</keyword>
<accession>A0A6S6SZE2</accession>
<dbReference type="InterPro" id="IPR024932">
    <property type="entry name" value="ApbE"/>
</dbReference>
<evidence type="ECO:0000256" key="3">
    <source>
        <dbReference type="ARBA" id="ARBA00016337"/>
    </source>
</evidence>
<evidence type="ECO:0000256" key="6">
    <source>
        <dbReference type="ARBA" id="ARBA00022723"/>
    </source>
</evidence>
<dbReference type="Gene3D" id="3.10.520.10">
    <property type="entry name" value="ApbE-like domains"/>
    <property type="match status" value="1"/>
</dbReference>
<evidence type="ECO:0000256" key="2">
    <source>
        <dbReference type="ARBA" id="ARBA00011955"/>
    </source>
</evidence>
<dbReference type="EC" id="2.7.1.180" evidence="2"/>
<dbReference type="PANTHER" id="PTHR30040:SF2">
    <property type="entry name" value="FAD:PROTEIN FMN TRANSFERASE"/>
    <property type="match status" value="1"/>
</dbReference>
<dbReference type="PANTHER" id="PTHR30040">
    <property type="entry name" value="THIAMINE BIOSYNTHESIS LIPOPROTEIN APBE"/>
    <property type="match status" value="1"/>
</dbReference>
<organism evidence="11">
    <name type="scientific">uncultured Sulfurovum sp</name>
    <dbReference type="NCBI Taxonomy" id="269237"/>
    <lineage>
        <taxon>Bacteria</taxon>
        <taxon>Pseudomonadati</taxon>
        <taxon>Campylobacterota</taxon>
        <taxon>Epsilonproteobacteria</taxon>
        <taxon>Campylobacterales</taxon>
        <taxon>Sulfurovaceae</taxon>
        <taxon>Sulfurovum</taxon>
        <taxon>environmental samples</taxon>
    </lineage>
</organism>
<evidence type="ECO:0000256" key="9">
    <source>
        <dbReference type="ARBA" id="ARBA00031306"/>
    </source>
</evidence>
<comment type="cofactor">
    <cofactor evidence="1">
        <name>Mg(2+)</name>
        <dbReference type="ChEBI" id="CHEBI:18420"/>
    </cofactor>
</comment>
<keyword evidence="8" id="KW-0460">Magnesium</keyword>
<protein>
    <recommendedName>
        <fullName evidence="3">FAD:protein FMN transferase</fullName>
        <ecNumber evidence="2">2.7.1.180</ecNumber>
    </recommendedName>
    <alternativeName>
        <fullName evidence="9">Flavin transferase</fullName>
    </alternativeName>
</protein>
<keyword evidence="7" id="KW-0274">FAD</keyword>
<evidence type="ECO:0000256" key="8">
    <source>
        <dbReference type="ARBA" id="ARBA00022842"/>
    </source>
</evidence>
<gene>
    <name evidence="11" type="ORF">HELGO_WM6234</name>
</gene>
<evidence type="ECO:0000256" key="7">
    <source>
        <dbReference type="ARBA" id="ARBA00022827"/>
    </source>
</evidence>